<dbReference type="PROSITE" id="PS00636">
    <property type="entry name" value="DNAJ_1"/>
    <property type="match status" value="1"/>
</dbReference>
<feature type="domain" description="J" evidence="3">
    <location>
        <begin position="16"/>
        <end position="83"/>
    </location>
</feature>
<dbReference type="PRINTS" id="PR00625">
    <property type="entry name" value="JDOMAIN"/>
</dbReference>
<evidence type="ECO:0000256" key="1">
    <source>
        <dbReference type="ARBA" id="ARBA00022553"/>
    </source>
</evidence>
<dbReference type="SMART" id="SM00271">
    <property type="entry name" value="DnaJ"/>
    <property type="match status" value="1"/>
</dbReference>
<dbReference type="CDD" id="cd06257">
    <property type="entry name" value="DnaJ"/>
    <property type="match status" value="1"/>
</dbReference>
<organism evidence="4 5">
    <name type="scientific">Tigriopus californicus</name>
    <name type="common">Marine copepod</name>
    <dbReference type="NCBI Taxonomy" id="6832"/>
    <lineage>
        <taxon>Eukaryota</taxon>
        <taxon>Metazoa</taxon>
        <taxon>Ecdysozoa</taxon>
        <taxon>Arthropoda</taxon>
        <taxon>Crustacea</taxon>
        <taxon>Multicrustacea</taxon>
        <taxon>Hexanauplia</taxon>
        <taxon>Copepoda</taxon>
        <taxon>Harpacticoida</taxon>
        <taxon>Harpacticidae</taxon>
        <taxon>Tigriopus</taxon>
    </lineage>
</organism>
<keyword evidence="5" id="KW-1185">Reference proteome</keyword>
<feature type="region of interest" description="Disordered" evidence="2">
    <location>
        <begin position="33"/>
        <end position="54"/>
    </location>
</feature>
<dbReference type="Pfam" id="PF00226">
    <property type="entry name" value="DnaJ"/>
    <property type="match status" value="1"/>
</dbReference>
<dbReference type="Proteomes" id="UP000318571">
    <property type="component" value="Chromosome 11"/>
</dbReference>
<evidence type="ECO:0000256" key="2">
    <source>
        <dbReference type="SAM" id="MobiDB-lite"/>
    </source>
</evidence>
<dbReference type="PROSITE" id="PS50076">
    <property type="entry name" value="DNAJ_2"/>
    <property type="match status" value="1"/>
</dbReference>
<dbReference type="AlphaFoldDB" id="A0A553PLU8"/>
<dbReference type="InterPro" id="IPR018253">
    <property type="entry name" value="DnaJ_domain_CS"/>
</dbReference>
<sequence>MSGLLTTVEDLFQTRDLYQVLGLTSEASPAQLKKGYHKRSLTEHPDRNPHGDQKRATAKFQTLSAVYAILSDPDARALYDETGEIHEELESTLNPPDKDWNQYWRLLFKKITVTDIAEFEAKYKESEEELADLKAAYLEGQGDMNFILDNVLCCNLDDEARFTSILQDLISQQELPDYKKFSRESTQKKKQRKRRLDGEKVEAEAYAQELGLGDGQDALKNLIMKRQAQREKDSDSFLDQLAAKYAQPKAKAKGKKK</sequence>
<dbReference type="STRING" id="6832.A0A553PLU8"/>
<dbReference type="GO" id="GO:0031072">
    <property type="term" value="F:heat shock protein binding"/>
    <property type="evidence" value="ECO:0007669"/>
    <property type="project" value="TreeGrafter"/>
</dbReference>
<dbReference type="Gene3D" id="1.10.287.110">
    <property type="entry name" value="DnaJ domain"/>
    <property type="match status" value="1"/>
</dbReference>
<dbReference type="Pfam" id="PF23302">
    <property type="entry name" value="HTH_DNAJC9"/>
    <property type="match status" value="1"/>
</dbReference>
<dbReference type="OMA" id="WLDLWSK"/>
<keyword evidence="1" id="KW-0597">Phosphoprotein</keyword>
<gene>
    <name evidence="4" type="ORF">TCAL_06614</name>
</gene>
<dbReference type="SUPFAM" id="SSF46565">
    <property type="entry name" value="Chaperone J-domain"/>
    <property type="match status" value="1"/>
</dbReference>
<evidence type="ECO:0000313" key="5">
    <source>
        <dbReference type="Proteomes" id="UP000318571"/>
    </source>
</evidence>
<name>A0A553PLU8_TIGCA</name>
<reference evidence="4 5" key="1">
    <citation type="journal article" date="2018" name="Nat. Ecol. Evol.">
        <title>Genomic signatures of mitonuclear coevolution across populations of Tigriopus californicus.</title>
        <authorList>
            <person name="Barreto F.S."/>
            <person name="Watson E.T."/>
            <person name="Lima T.G."/>
            <person name="Willett C.S."/>
            <person name="Edmands S."/>
            <person name="Li W."/>
            <person name="Burton R.S."/>
        </authorList>
    </citation>
    <scope>NUCLEOTIDE SEQUENCE [LARGE SCALE GENOMIC DNA]</scope>
    <source>
        <strain evidence="4 5">San Diego</strain>
    </source>
</reference>
<evidence type="ECO:0000313" key="4">
    <source>
        <dbReference type="EMBL" id="TRY78652.1"/>
    </source>
</evidence>
<accession>A0A553PLU8</accession>
<protein>
    <recommendedName>
        <fullName evidence="3">J domain-containing protein</fullName>
    </recommendedName>
</protein>
<feature type="compositionally biased region" description="Basic and acidic residues" evidence="2">
    <location>
        <begin position="40"/>
        <end position="54"/>
    </location>
</feature>
<dbReference type="OrthoDB" id="110024at2759"/>
<dbReference type="GO" id="GO:0005737">
    <property type="term" value="C:cytoplasm"/>
    <property type="evidence" value="ECO:0007669"/>
    <property type="project" value="TreeGrafter"/>
</dbReference>
<dbReference type="InterPro" id="IPR056453">
    <property type="entry name" value="HTH_DNAJC9"/>
</dbReference>
<dbReference type="InterPro" id="IPR052594">
    <property type="entry name" value="J_domain-containing_protein"/>
</dbReference>
<dbReference type="FunFam" id="1.10.287.110:FF:000035">
    <property type="entry name" value="DnaJ homolog subfamily C member 9"/>
    <property type="match status" value="1"/>
</dbReference>
<dbReference type="PANTHER" id="PTHR44144">
    <property type="entry name" value="DNAJ HOMOLOG SUBFAMILY C MEMBER 9"/>
    <property type="match status" value="1"/>
</dbReference>
<dbReference type="InterPro" id="IPR036869">
    <property type="entry name" value="J_dom_sf"/>
</dbReference>
<dbReference type="EMBL" id="VCGU01000003">
    <property type="protein sequence ID" value="TRY78652.1"/>
    <property type="molecule type" value="Genomic_DNA"/>
</dbReference>
<proteinExistence type="predicted"/>
<comment type="caution">
    <text evidence="4">The sequence shown here is derived from an EMBL/GenBank/DDBJ whole genome shotgun (WGS) entry which is preliminary data.</text>
</comment>
<dbReference type="GO" id="GO:0005634">
    <property type="term" value="C:nucleus"/>
    <property type="evidence" value="ECO:0007669"/>
    <property type="project" value="TreeGrafter"/>
</dbReference>
<dbReference type="InterPro" id="IPR001623">
    <property type="entry name" value="DnaJ_domain"/>
</dbReference>
<evidence type="ECO:0000259" key="3">
    <source>
        <dbReference type="PROSITE" id="PS50076"/>
    </source>
</evidence>
<dbReference type="PANTHER" id="PTHR44144:SF1">
    <property type="entry name" value="DNAJ HOMOLOG SUBFAMILY C MEMBER 9"/>
    <property type="match status" value="1"/>
</dbReference>